<keyword evidence="1" id="KW-0812">Transmembrane</keyword>
<sequence>MAVASKAAAPRGAAKISRGGVLAACMIGLLLALSFAYGAWTLAADRLHMIAVGLPADGTMIGHKEVRHTGRRGDYLATTYHPTFSYRIGDGRVVQGTTLDSLDRGEIRVGQVMRVVYDPSDPGHVRLAGSLEPGYGSNVWLLGAAALLTGALSLIGLLWRRRA</sequence>
<proteinExistence type="predicted"/>
<dbReference type="OrthoDB" id="9024003at2"/>
<keyword evidence="1" id="KW-1133">Transmembrane helix</keyword>
<gene>
    <name evidence="3" type="ORF">FHP25_34920</name>
</gene>
<feature type="transmembrane region" description="Helical" evidence="1">
    <location>
        <begin position="21"/>
        <end position="40"/>
    </location>
</feature>
<dbReference type="Pfam" id="PF12158">
    <property type="entry name" value="DUF3592"/>
    <property type="match status" value="1"/>
</dbReference>
<evidence type="ECO:0000313" key="3">
    <source>
        <dbReference type="EMBL" id="TXL70322.1"/>
    </source>
</evidence>
<protein>
    <submittedName>
        <fullName evidence="3">DUF3592 domain-containing protein</fullName>
    </submittedName>
</protein>
<evidence type="ECO:0000259" key="2">
    <source>
        <dbReference type="Pfam" id="PF12158"/>
    </source>
</evidence>
<dbReference type="EMBL" id="VDUZ01000061">
    <property type="protein sequence ID" value="TXL70322.1"/>
    <property type="molecule type" value="Genomic_DNA"/>
</dbReference>
<comment type="caution">
    <text evidence="3">The sequence shown here is derived from an EMBL/GenBank/DDBJ whole genome shotgun (WGS) entry which is preliminary data.</text>
</comment>
<reference evidence="3 4" key="1">
    <citation type="submission" date="2019-06" db="EMBL/GenBank/DDBJ databases">
        <title>New taxonomy in bacterial strain CC-CFT640, isolated from vineyard.</title>
        <authorList>
            <person name="Lin S.-Y."/>
            <person name="Tsai C.-F."/>
            <person name="Young C.-C."/>
        </authorList>
    </citation>
    <scope>NUCLEOTIDE SEQUENCE [LARGE SCALE GENOMIC DNA]</scope>
    <source>
        <strain evidence="3 4">CC-CFT640</strain>
    </source>
</reference>
<feature type="transmembrane region" description="Helical" evidence="1">
    <location>
        <begin position="139"/>
        <end position="159"/>
    </location>
</feature>
<evidence type="ECO:0000313" key="4">
    <source>
        <dbReference type="Proteomes" id="UP000321638"/>
    </source>
</evidence>
<evidence type="ECO:0000256" key="1">
    <source>
        <dbReference type="SAM" id="Phobius"/>
    </source>
</evidence>
<dbReference type="Proteomes" id="UP000321638">
    <property type="component" value="Unassembled WGS sequence"/>
</dbReference>
<name>A0A5C8P977_9HYPH</name>
<accession>A0A5C8P977</accession>
<keyword evidence="4" id="KW-1185">Reference proteome</keyword>
<keyword evidence="1" id="KW-0472">Membrane</keyword>
<organism evidence="3 4">
    <name type="scientific">Vineibacter terrae</name>
    <dbReference type="NCBI Taxonomy" id="2586908"/>
    <lineage>
        <taxon>Bacteria</taxon>
        <taxon>Pseudomonadati</taxon>
        <taxon>Pseudomonadota</taxon>
        <taxon>Alphaproteobacteria</taxon>
        <taxon>Hyphomicrobiales</taxon>
        <taxon>Vineibacter</taxon>
    </lineage>
</organism>
<feature type="domain" description="DUF3592" evidence="2">
    <location>
        <begin position="58"/>
        <end position="129"/>
    </location>
</feature>
<dbReference type="InterPro" id="IPR021994">
    <property type="entry name" value="DUF3592"/>
</dbReference>
<dbReference type="AlphaFoldDB" id="A0A5C8P977"/>